<keyword evidence="2" id="KW-0806">Transcription termination</keyword>
<dbReference type="PANTHER" id="PTHR13068:SF130">
    <property type="entry name" value="TRANSCRIPTION TERMINATION FACTOR MTERF6, CHLOROPLASTIC_MITOCHONDRIAL-LIKE"/>
    <property type="match status" value="1"/>
</dbReference>
<dbReference type="Pfam" id="PF02536">
    <property type="entry name" value="mTERF"/>
    <property type="match status" value="1"/>
</dbReference>
<evidence type="ECO:0000256" key="3">
    <source>
        <dbReference type="ARBA" id="ARBA00022946"/>
    </source>
</evidence>
<dbReference type="OMA" id="PFAFMRF"/>
<evidence type="ECO:0000313" key="5">
    <source>
        <dbReference type="Proteomes" id="UP000238479"/>
    </source>
</evidence>
<dbReference type="FunFam" id="1.25.70.10:FF:000001">
    <property type="entry name" value="Mitochondrial transcription termination factor-like"/>
    <property type="match status" value="1"/>
</dbReference>
<dbReference type="SMART" id="SM00733">
    <property type="entry name" value="Mterf"/>
    <property type="match status" value="7"/>
</dbReference>
<dbReference type="InterPro" id="IPR003690">
    <property type="entry name" value="MTERF"/>
</dbReference>
<comment type="similarity">
    <text evidence="1">Belongs to the mTERF family.</text>
</comment>
<keyword evidence="3" id="KW-0809">Transit peptide</keyword>
<dbReference type="AlphaFoldDB" id="A0A2P6PHR7"/>
<sequence length="366" mass="41937">MVMALSLRTSSLLPRPCFHSSLSLLFYSSKTSESNPTAEYLINHHQFSPEAAFKASSTIAYLRNPAESDLVLSFLKESGFSKTHLEGVIQRIPRILCANLDTSIKPKIKIFQDLGFSDSDIAEIISSDPWILWRSADNRLGPALLVLKSILGCNADVCKLLKLCGRYLQHDLEKSLRANMELLKSLGIGSTQLVKYLFRFPRLYLRKQENILEFVERVDKMGFDRNSGMFISAIGIISSMRVETWEMKVKLFRSLGISEKDVFAMFRRSPHVFGISERKLKEVVDLLVSAGKFDIPFVINNPELLMYSVERRLKPRLKVLEILEKNNLLDEKPKLTTFCKYSEQKFAERYILPYANELGKHMSYEC</sequence>
<dbReference type="PANTHER" id="PTHR13068">
    <property type="entry name" value="CGI-12 PROTEIN-RELATED"/>
    <property type="match status" value="1"/>
</dbReference>
<protein>
    <submittedName>
        <fullName evidence="4">Putative transcription regulator mTERF family</fullName>
    </submittedName>
</protein>
<keyword evidence="2" id="KW-0805">Transcription regulation</keyword>
<evidence type="ECO:0000256" key="2">
    <source>
        <dbReference type="ARBA" id="ARBA00022472"/>
    </source>
</evidence>
<dbReference type="Gramene" id="PRQ21462">
    <property type="protein sequence ID" value="PRQ21462"/>
    <property type="gene ID" value="RchiOBHm_Chr7g0239481"/>
</dbReference>
<reference evidence="4 5" key="1">
    <citation type="journal article" date="2018" name="Nat. Genet.">
        <title>The Rosa genome provides new insights in the design of modern roses.</title>
        <authorList>
            <person name="Bendahmane M."/>
        </authorList>
    </citation>
    <scope>NUCLEOTIDE SEQUENCE [LARGE SCALE GENOMIC DNA]</scope>
    <source>
        <strain evidence="5">cv. Old Blush</strain>
    </source>
</reference>
<dbReference type="EMBL" id="PDCK01000045">
    <property type="protein sequence ID" value="PRQ21462.1"/>
    <property type="molecule type" value="Genomic_DNA"/>
</dbReference>
<comment type="caution">
    <text evidence="4">The sequence shown here is derived from an EMBL/GenBank/DDBJ whole genome shotgun (WGS) entry which is preliminary data.</text>
</comment>
<dbReference type="InterPro" id="IPR038538">
    <property type="entry name" value="MTERF_sf"/>
</dbReference>
<dbReference type="STRING" id="74649.A0A2P6PHR7"/>
<proteinExistence type="inferred from homology"/>
<keyword evidence="2" id="KW-0804">Transcription</keyword>
<dbReference type="GO" id="GO:0003676">
    <property type="term" value="F:nucleic acid binding"/>
    <property type="evidence" value="ECO:0007669"/>
    <property type="project" value="InterPro"/>
</dbReference>
<gene>
    <name evidence="4" type="ORF">RchiOBHm_Chr7g0239481</name>
</gene>
<evidence type="ECO:0000256" key="1">
    <source>
        <dbReference type="ARBA" id="ARBA00007692"/>
    </source>
</evidence>
<evidence type="ECO:0000313" key="4">
    <source>
        <dbReference type="EMBL" id="PRQ21462.1"/>
    </source>
</evidence>
<organism evidence="4 5">
    <name type="scientific">Rosa chinensis</name>
    <name type="common">China rose</name>
    <dbReference type="NCBI Taxonomy" id="74649"/>
    <lineage>
        <taxon>Eukaryota</taxon>
        <taxon>Viridiplantae</taxon>
        <taxon>Streptophyta</taxon>
        <taxon>Embryophyta</taxon>
        <taxon>Tracheophyta</taxon>
        <taxon>Spermatophyta</taxon>
        <taxon>Magnoliopsida</taxon>
        <taxon>eudicotyledons</taxon>
        <taxon>Gunneridae</taxon>
        <taxon>Pentapetalae</taxon>
        <taxon>rosids</taxon>
        <taxon>fabids</taxon>
        <taxon>Rosales</taxon>
        <taxon>Rosaceae</taxon>
        <taxon>Rosoideae</taxon>
        <taxon>Rosoideae incertae sedis</taxon>
        <taxon>Rosa</taxon>
    </lineage>
</organism>
<accession>A0A2P6PHR7</accession>
<keyword evidence="5" id="KW-1185">Reference proteome</keyword>
<dbReference type="Gene3D" id="1.25.70.10">
    <property type="entry name" value="Transcription termination factor 3, mitochondrial"/>
    <property type="match status" value="1"/>
</dbReference>
<dbReference type="Proteomes" id="UP000238479">
    <property type="component" value="Chromosome 7"/>
</dbReference>
<name>A0A2P6PHR7_ROSCH</name>
<dbReference type="GO" id="GO:0006353">
    <property type="term" value="P:DNA-templated transcription termination"/>
    <property type="evidence" value="ECO:0007669"/>
    <property type="project" value="UniProtKB-KW"/>
</dbReference>